<gene>
    <name evidence="2" type="ORF">QH73_0001730</name>
</gene>
<evidence type="ECO:0000256" key="1">
    <source>
        <dbReference type="SAM" id="MobiDB-lite"/>
    </source>
</evidence>
<feature type="region of interest" description="Disordered" evidence="1">
    <location>
        <begin position="1"/>
        <end position="21"/>
    </location>
</feature>
<dbReference type="EMBL" id="JTJC03000001">
    <property type="protein sequence ID" value="NHC33396.1"/>
    <property type="molecule type" value="Genomic_DNA"/>
</dbReference>
<dbReference type="AlphaFoldDB" id="A0A9X5E0V6"/>
<accession>A0A9X5E0V6</accession>
<name>A0A9X5E0V6_9CYAN</name>
<dbReference type="RefSeq" id="WP_132866479.1">
    <property type="nucleotide sequence ID" value="NZ_JTJC03000001.1"/>
</dbReference>
<proteinExistence type="predicted"/>
<sequence length="88" mass="10055">MSQSLDKIQPPKIQPPTIFKDTNSPKLFPARCTILWKKFGSDRDFDAQLLKSIYQQGYFSCGRSQLYSLDIPSSLFSLMAIKSISFNE</sequence>
<evidence type="ECO:0000313" key="3">
    <source>
        <dbReference type="Proteomes" id="UP000031532"/>
    </source>
</evidence>
<evidence type="ECO:0000313" key="2">
    <source>
        <dbReference type="EMBL" id="NHC33396.1"/>
    </source>
</evidence>
<organism evidence="2 3">
    <name type="scientific">Scytonema millei VB511283</name>
    <dbReference type="NCBI Taxonomy" id="1245923"/>
    <lineage>
        <taxon>Bacteria</taxon>
        <taxon>Bacillati</taxon>
        <taxon>Cyanobacteriota</taxon>
        <taxon>Cyanophyceae</taxon>
        <taxon>Nostocales</taxon>
        <taxon>Scytonemataceae</taxon>
        <taxon>Scytonema</taxon>
    </lineage>
</organism>
<keyword evidence="3" id="KW-1185">Reference proteome</keyword>
<protein>
    <submittedName>
        <fullName evidence="2">Uncharacterized protein</fullName>
    </submittedName>
</protein>
<reference evidence="2 3" key="1">
    <citation type="journal article" date="2015" name="Genome Announc.">
        <title>Draft Genome Sequence of the Terrestrial Cyanobacterium Scytonema millei VB511283, Isolated from Eastern India.</title>
        <authorList>
            <person name="Sen D."/>
            <person name="Chandrababunaidu M.M."/>
            <person name="Singh D."/>
            <person name="Sanghi N."/>
            <person name="Ghorai A."/>
            <person name="Mishra G.P."/>
            <person name="Madduluri M."/>
            <person name="Adhikary S.P."/>
            <person name="Tripathy S."/>
        </authorList>
    </citation>
    <scope>NUCLEOTIDE SEQUENCE [LARGE SCALE GENOMIC DNA]</scope>
    <source>
        <strain evidence="2 3">VB511283</strain>
    </source>
</reference>
<comment type="caution">
    <text evidence="2">The sequence shown here is derived from an EMBL/GenBank/DDBJ whole genome shotgun (WGS) entry which is preliminary data.</text>
</comment>
<dbReference type="Proteomes" id="UP000031532">
    <property type="component" value="Unassembled WGS sequence"/>
</dbReference>